<dbReference type="AlphaFoldDB" id="A0A8J2PJC2"/>
<gene>
    <name evidence="1" type="ORF">AFUS01_LOCUS28114</name>
</gene>
<feature type="non-terminal residue" evidence="1">
    <location>
        <position position="1"/>
    </location>
</feature>
<comment type="caution">
    <text evidence="1">The sequence shown here is derived from an EMBL/GenBank/DDBJ whole genome shotgun (WGS) entry which is preliminary data.</text>
</comment>
<dbReference type="EMBL" id="CAJVCH010397048">
    <property type="protein sequence ID" value="CAG7817555.1"/>
    <property type="molecule type" value="Genomic_DNA"/>
</dbReference>
<protein>
    <submittedName>
        <fullName evidence="1">Uncharacterized protein</fullName>
    </submittedName>
</protein>
<keyword evidence="2" id="KW-1185">Reference proteome</keyword>
<dbReference type="Proteomes" id="UP000708208">
    <property type="component" value="Unassembled WGS sequence"/>
</dbReference>
<name>A0A8J2PJC2_9HEXA</name>
<evidence type="ECO:0000313" key="1">
    <source>
        <dbReference type="EMBL" id="CAG7817555.1"/>
    </source>
</evidence>
<sequence>FTADVYPSIESHDNSLIGGISGRLEVGICLRVSMSGGRDAERFSMSRRLVSCPAIFPISEIPTCRVPISRRLVQQ</sequence>
<reference evidence="1" key="1">
    <citation type="submission" date="2021-06" db="EMBL/GenBank/DDBJ databases">
        <authorList>
            <person name="Hodson N. C."/>
            <person name="Mongue J. A."/>
            <person name="Jaron S. K."/>
        </authorList>
    </citation>
    <scope>NUCLEOTIDE SEQUENCE</scope>
</reference>
<evidence type="ECO:0000313" key="2">
    <source>
        <dbReference type="Proteomes" id="UP000708208"/>
    </source>
</evidence>
<accession>A0A8J2PJC2</accession>
<organism evidence="1 2">
    <name type="scientific">Allacma fusca</name>
    <dbReference type="NCBI Taxonomy" id="39272"/>
    <lineage>
        <taxon>Eukaryota</taxon>
        <taxon>Metazoa</taxon>
        <taxon>Ecdysozoa</taxon>
        <taxon>Arthropoda</taxon>
        <taxon>Hexapoda</taxon>
        <taxon>Collembola</taxon>
        <taxon>Symphypleona</taxon>
        <taxon>Sminthuridae</taxon>
        <taxon>Allacma</taxon>
    </lineage>
</organism>
<proteinExistence type="predicted"/>